<name>A0ACC1TFH6_9APHY</name>
<accession>A0ACC1TFH6</accession>
<sequence length="341" mass="38499">MKLSTLLQLTSVPSTLTVLAHAAVVRPKTSSLRPVVNLTLDNFYETATDGVWLINYRNSDPECTSCTEAGNGTLWDDIAREITKEADYIHVGQVDCALDAEFRLCNKERVAYWAPQMRMYSGGNQRSMILDPTTIHYLGYNLLKEDPALHNTTEPTHSTTNGAARPACNLTAATQNATAETAAFFQQLSAELTYSMWFLTVRHLTAETFNQSIAEGLWFIDYYSTNDFLSYTRDFMPDWFKLGEEVRKHKLGVKVAQVNCAISKDLCDTNGVDVYPQIRLYRDGQFVETFEQPRDLKNMRSYLEDYARPYMEAQQTTLGGVEDVNSELTFAFNFTLAGLGL</sequence>
<protein>
    <submittedName>
        <fullName evidence="1">Uncharacterized protein</fullName>
    </submittedName>
</protein>
<keyword evidence="2" id="KW-1185">Reference proteome</keyword>
<reference evidence="1" key="1">
    <citation type="submission" date="2022-07" db="EMBL/GenBank/DDBJ databases">
        <title>Genome Sequence of Phlebia brevispora.</title>
        <authorList>
            <person name="Buettner E."/>
        </authorList>
    </citation>
    <scope>NUCLEOTIDE SEQUENCE</scope>
    <source>
        <strain evidence="1">MPL23</strain>
    </source>
</reference>
<dbReference type="EMBL" id="JANHOG010000005">
    <property type="protein sequence ID" value="KAJ3559891.1"/>
    <property type="molecule type" value="Genomic_DNA"/>
</dbReference>
<organism evidence="1 2">
    <name type="scientific">Phlebia brevispora</name>
    <dbReference type="NCBI Taxonomy" id="194682"/>
    <lineage>
        <taxon>Eukaryota</taxon>
        <taxon>Fungi</taxon>
        <taxon>Dikarya</taxon>
        <taxon>Basidiomycota</taxon>
        <taxon>Agaricomycotina</taxon>
        <taxon>Agaricomycetes</taxon>
        <taxon>Polyporales</taxon>
        <taxon>Meruliaceae</taxon>
        <taxon>Phlebia</taxon>
    </lineage>
</organism>
<gene>
    <name evidence="1" type="ORF">NM688_g65</name>
</gene>
<comment type="caution">
    <text evidence="1">The sequence shown here is derived from an EMBL/GenBank/DDBJ whole genome shotgun (WGS) entry which is preliminary data.</text>
</comment>
<evidence type="ECO:0000313" key="1">
    <source>
        <dbReference type="EMBL" id="KAJ3559891.1"/>
    </source>
</evidence>
<dbReference type="Proteomes" id="UP001148662">
    <property type="component" value="Unassembled WGS sequence"/>
</dbReference>
<proteinExistence type="predicted"/>
<evidence type="ECO:0000313" key="2">
    <source>
        <dbReference type="Proteomes" id="UP001148662"/>
    </source>
</evidence>